<feature type="domain" description="Ketoreductase" evidence="4">
    <location>
        <begin position="57"/>
        <end position="240"/>
    </location>
</feature>
<dbReference type="PANTHER" id="PTHR42901">
    <property type="entry name" value="ALCOHOL DEHYDROGENASE"/>
    <property type="match status" value="1"/>
</dbReference>
<protein>
    <recommendedName>
        <fullName evidence="4">Ketoreductase domain-containing protein</fullName>
    </recommendedName>
</protein>
<name>A0A1V8SIL7_9PEZI</name>
<dbReference type="InterPro" id="IPR020904">
    <property type="entry name" value="Sc_DH/Rdtase_CS"/>
</dbReference>
<keyword evidence="6" id="KW-1185">Reference proteome</keyword>
<dbReference type="Gene3D" id="3.40.50.720">
    <property type="entry name" value="NAD(P)-binding Rossmann-like Domain"/>
    <property type="match status" value="1"/>
</dbReference>
<dbReference type="InParanoid" id="A0A1V8SIL7"/>
<dbReference type="AlphaFoldDB" id="A0A1V8SIL7"/>
<evidence type="ECO:0000313" key="6">
    <source>
        <dbReference type="Proteomes" id="UP000192596"/>
    </source>
</evidence>
<dbReference type="Proteomes" id="UP000192596">
    <property type="component" value="Unassembled WGS sequence"/>
</dbReference>
<keyword evidence="3" id="KW-0560">Oxidoreductase</keyword>
<evidence type="ECO:0000259" key="4">
    <source>
        <dbReference type="SMART" id="SM00822"/>
    </source>
</evidence>
<dbReference type="CDD" id="cd05233">
    <property type="entry name" value="SDR_c"/>
    <property type="match status" value="1"/>
</dbReference>
<organism evidence="5 6">
    <name type="scientific">Cryoendolithus antarcticus</name>
    <dbReference type="NCBI Taxonomy" id="1507870"/>
    <lineage>
        <taxon>Eukaryota</taxon>
        <taxon>Fungi</taxon>
        <taxon>Dikarya</taxon>
        <taxon>Ascomycota</taxon>
        <taxon>Pezizomycotina</taxon>
        <taxon>Dothideomycetes</taxon>
        <taxon>Dothideomycetidae</taxon>
        <taxon>Cladosporiales</taxon>
        <taxon>Cladosporiaceae</taxon>
        <taxon>Cryoendolithus</taxon>
    </lineage>
</organism>
<dbReference type="STRING" id="1507870.A0A1V8SIL7"/>
<comment type="similarity">
    <text evidence="1">Belongs to the short-chain dehydrogenases/reductases (SDR) family.</text>
</comment>
<evidence type="ECO:0000256" key="3">
    <source>
        <dbReference type="ARBA" id="ARBA00023002"/>
    </source>
</evidence>
<gene>
    <name evidence="5" type="ORF">B0A48_14845</name>
</gene>
<dbReference type="InterPro" id="IPR036291">
    <property type="entry name" value="NAD(P)-bd_dom_sf"/>
</dbReference>
<dbReference type="EMBL" id="NAJO01000042">
    <property type="protein sequence ID" value="OQN98985.1"/>
    <property type="molecule type" value="Genomic_DNA"/>
</dbReference>
<proteinExistence type="inferred from homology"/>
<dbReference type="GO" id="GO:0016491">
    <property type="term" value="F:oxidoreductase activity"/>
    <property type="evidence" value="ECO:0007669"/>
    <property type="project" value="UniProtKB-KW"/>
</dbReference>
<dbReference type="PROSITE" id="PS00061">
    <property type="entry name" value="ADH_SHORT"/>
    <property type="match status" value="1"/>
</dbReference>
<dbReference type="InterPro" id="IPR057326">
    <property type="entry name" value="KR_dom"/>
</dbReference>
<sequence length="387" mass="41309">MAAAAVLSPPRKNPPMTSAGAFDLTVPEYRPAEIKTYHKATYPRLAPEKSGFKGEGKTVLVTAGATGIGYSIAESFAKAGIAHLVIIQRRQEVLDEAKAKLGKEFPKLKITTYAASVTDYPKVSAILKEVGQIDVLIPNAAATHPMVPTKDLSTADLDNVFATNVTSPHYMISEFLKSPHTGPKTVIYVSSAAAQFAMATNSIYGASKAAANALITQFARDAAESDVVVQTYHPGAIATPLSKAAGIPDGMLEFEDVRLPGDFAVWLASPEAVFLSGRFVWAQWDVDDLLSLKGRTEKDDYFLTQSIDVGNALPFSAGSAQRTEACAMLARAWSRMVQASEQNEADALEAMGKRVFGDALFQTAMMYAAMTASGKLSHGPLSPTKLI</sequence>
<dbReference type="Pfam" id="PF00106">
    <property type="entry name" value="adh_short"/>
    <property type="match status" value="1"/>
</dbReference>
<dbReference type="SMART" id="SM00822">
    <property type="entry name" value="PKS_KR"/>
    <property type="match status" value="1"/>
</dbReference>
<reference evidence="6" key="1">
    <citation type="submission" date="2017-03" db="EMBL/GenBank/DDBJ databases">
        <title>Genomes of endolithic fungi from Antarctica.</title>
        <authorList>
            <person name="Coleine C."/>
            <person name="Masonjones S."/>
            <person name="Stajich J.E."/>
        </authorList>
    </citation>
    <scope>NUCLEOTIDE SEQUENCE [LARGE SCALE GENOMIC DNA]</scope>
    <source>
        <strain evidence="6">CCFEE 5527</strain>
    </source>
</reference>
<dbReference type="PANTHER" id="PTHR42901:SF1">
    <property type="entry name" value="ALCOHOL DEHYDROGENASE"/>
    <property type="match status" value="1"/>
</dbReference>
<comment type="caution">
    <text evidence="5">The sequence shown here is derived from an EMBL/GenBank/DDBJ whole genome shotgun (WGS) entry which is preliminary data.</text>
</comment>
<evidence type="ECO:0000256" key="2">
    <source>
        <dbReference type="ARBA" id="ARBA00022857"/>
    </source>
</evidence>
<accession>A0A1V8SIL7</accession>
<dbReference type="OrthoDB" id="1933717at2759"/>
<dbReference type="InterPro" id="IPR002347">
    <property type="entry name" value="SDR_fam"/>
</dbReference>
<evidence type="ECO:0000256" key="1">
    <source>
        <dbReference type="ARBA" id="ARBA00006484"/>
    </source>
</evidence>
<keyword evidence="2" id="KW-0521">NADP</keyword>
<dbReference type="SUPFAM" id="SSF51735">
    <property type="entry name" value="NAD(P)-binding Rossmann-fold domains"/>
    <property type="match status" value="1"/>
</dbReference>
<evidence type="ECO:0000313" key="5">
    <source>
        <dbReference type="EMBL" id="OQN98985.1"/>
    </source>
</evidence>
<dbReference type="PRINTS" id="PR00081">
    <property type="entry name" value="GDHRDH"/>
</dbReference>